<feature type="compositionally biased region" description="Basic and acidic residues" evidence="1">
    <location>
        <begin position="355"/>
        <end position="364"/>
    </location>
</feature>
<accession>A0A7J6PMG4</accession>
<feature type="compositionally biased region" description="Acidic residues" evidence="1">
    <location>
        <begin position="177"/>
        <end position="193"/>
    </location>
</feature>
<sequence>MSEWSLSLVASTAVLSGSGARLVTATCMSRPHPAGSSFPLPSMLPIILIFPGLLGLARGVGFYGEVCFEEDVPQANFEGGQCHEMTLSPDYRISLTDAGLKGLSLVPKGLTMTDENVLAGKVRVKDKRLGGTRSLRATIKLDGSIEELSKGETEKAYKKMFGYLVGEWRKQGSEGNLDGDEEGSDEREEENSNEETKLILTERDMERLGMEGKAGPKGVTIKSNYQLEIRGHEDPSTSMSLKPTTFAKTGANTWTGKMMLKPLKGKGSRVKRGLMTVKLVIPDEVAETFFDPKVDASEIQFDPYDAARLEMSTYAEKPIMASILHDGRLDPVDGRLSTDGGSEVTVSVQPQSVEGRGREVEARVAVKSGRRRGSREKSLGTAKITLSLTKRDQEVLSRLRRQGKARSNES</sequence>
<proteinExistence type="predicted"/>
<comment type="caution">
    <text evidence="2">The sequence shown here is derived from an EMBL/GenBank/DDBJ whole genome shotgun (WGS) entry which is preliminary data.</text>
</comment>
<evidence type="ECO:0000256" key="1">
    <source>
        <dbReference type="SAM" id="MobiDB-lite"/>
    </source>
</evidence>
<dbReference type="OMA" id="NGHEARE"/>
<feature type="region of interest" description="Disordered" evidence="1">
    <location>
        <begin position="354"/>
        <end position="381"/>
    </location>
</feature>
<evidence type="ECO:0000313" key="2">
    <source>
        <dbReference type="EMBL" id="KAF4697325.1"/>
    </source>
</evidence>
<reference evidence="2 3" key="1">
    <citation type="submission" date="2020-04" db="EMBL/GenBank/DDBJ databases">
        <title>Perkinsus olseni comparative genomics.</title>
        <authorList>
            <person name="Bogema D.R."/>
        </authorList>
    </citation>
    <scope>NUCLEOTIDE SEQUENCE [LARGE SCALE GENOMIC DNA]</scope>
    <source>
        <strain evidence="2 3">ATCC PRA-207</strain>
    </source>
</reference>
<feature type="region of interest" description="Disordered" evidence="1">
    <location>
        <begin position="172"/>
        <end position="195"/>
    </location>
</feature>
<evidence type="ECO:0000313" key="3">
    <source>
        <dbReference type="Proteomes" id="UP000553632"/>
    </source>
</evidence>
<dbReference type="EMBL" id="JABANO010038946">
    <property type="protein sequence ID" value="KAF4697325.1"/>
    <property type="molecule type" value="Genomic_DNA"/>
</dbReference>
<organism evidence="2 3">
    <name type="scientific">Perkinsus olseni</name>
    <name type="common">Perkinsus atlanticus</name>
    <dbReference type="NCBI Taxonomy" id="32597"/>
    <lineage>
        <taxon>Eukaryota</taxon>
        <taxon>Sar</taxon>
        <taxon>Alveolata</taxon>
        <taxon>Perkinsozoa</taxon>
        <taxon>Perkinsea</taxon>
        <taxon>Perkinsida</taxon>
        <taxon>Perkinsidae</taxon>
        <taxon>Perkinsus</taxon>
    </lineage>
</organism>
<name>A0A7J6PMG4_PEROL</name>
<dbReference type="Proteomes" id="UP000553632">
    <property type="component" value="Unassembled WGS sequence"/>
</dbReference>
<dbReference type="AlphaFoldDB" id="A0A7J6PMG4"/>
<gene>
    <name evidence="2" type="ORF">FOZ63_033676</name>
</gene>
<protein>
    <submittedName>
        <fullName evidence="2">Uncharacterized protein</fullName>
    </submittedName>
</protein>
<keyword evidence="3" id="KW-1185">Reference proteome</keyword>